<dbReference type="AlphaFoldDB" id="A0A841LTE1"/>
<keyword evidence="2" id="KW-1185">Reference proteome</keyword>
<dbReference type="EMBL" id="JACIIU010000009">
    <property type="protein sequence ID" value="MBB6261525.1"/>
    <property type="molecule type" value="Genomic_DNA"/>
</dbReference>
<accession>A0A841LTE1</accession>
<dbReference type="InterPro" id="IPR007709">
    <property type="entry name" value="N-FG_amidohydro"/>
</dbReference>
<dbReference type="Gene3D" id="3.40.630.40">
    <property type="entry name" value="Zn-dependent exopeptidases"/>
    <property type="match status" value="1"/>
</dbReference>
<gene>
    <name evidence="1" type="ORF">FHS77_002081</name>
</gene>
<reference evidence="1 2" key="1">
    <citation type="submission" date="2020-08" db="EMBL/GenBank/DDBJ databases">
        <title>Genomic Encyclopedia of Type Strains, Phase IV (KMG-IV): sequencing the most valuable type-strain genomes for metagenomic binning, comparative biology and taxonomic classification.</title>
        <authorList>
            <person name="Goeker M."/>
        </authorList>
    </citation>
    <scope>NUCLEOTIDE SEQUENCE [LARGE SCALE GENOMIC DNA]</scope>
    <source>
        <strain evidence="1 2">DSM 22336</strain>
    </source>
</reference>
<evidence type="ECO:0000313" key="2">
    <source>
        <dbReference type="Proteomes" id="UP000555393"/>
    </source>
</evidence>
<dbReference type="Pfam" id="PF05013">
    <property type="entry name" value="FGase"/>
    <property type="match status" value="1"/>
</dbReference>
<sequence>MTPAFDVLAPAEQLIPFVFNSPHSGSHYPDSFLEASALDPLTIRSSEDCYVDELYASAVLLGAPLLRARFPRAYLDVNREAYELDQRMFFEAVPAYANTHSARVAGGLGTVPRNVGEGRLIYPGKIPLQSALDRIEKLYKPYHAQLSELLDKTRDKFGYAVLIDCHSMPAGAEQSGSRRADFIIGDRFGRACHIGLAAATLDLLQNYGFDVAYNKPYAGGFITEHYGKPAENIHALQLEMNRGLYMNEKTLEKFVSFDLLRRDLYSFLSDLTALPDSVLGYSQLAAE</sequence>
<dbReference type="SUPFAM" id="SSF53187">
    <property type="entry name" value="Zn-dependent exopeptidases"/>
    <property type="match status" value="1"/>
</dbReference>
<evidence type="ECO:0000313" key="1">
    <source>
        <dbReference type="EMBL" id="MBB6261525.1"/>
    </source>
</evidence>
<comment type="caution">
    <text evidence="1">The sequence shown here is derived from an EMBL/GenBank/DDBJ whole genome shotgun (WGS) entry which is preliminary data.</text>
</comment>
<protein>
    <submittedName>
        <fullName evidence="1">N-formylglutamate amidohydrolase</fullName>
    </submittedName>
</protein>
<dbReference type="RefSeq" id="WP_184222969.1">
    <property type="nucleotide sequence ID" value="NZ_JACIIU010000009.1"/>
</dbReference>
<dbReference type="GO" id="GO:0016787">
    <property type="term" value="F:hydrolase activity"/>
    <property type="evidence" value="ECO:0007669"/>
    <property type="project" value="UniProtKB-KW"/>
</dbReference>
<keyword evidence="1" id="KW-0378">Hydrolase</keyword>
<name>A0A841LTE1_9HYPH</name>
<dbReference type="Proteomes" id="UP000555393">
    <property type="component" value="Unassembled WGS sequence"/>
</dbReference>
<proteinExistence type="predicted"/>
<organism evidence="1 2">
    <name type="scientific">Paenochrobactrum gallinarii</name>
    <dbReference type="NCBI Taxonomy" id="643673"/>
    <lineage>
        <taxon>Bacteria</taxon>
        <taxon>Pseudomonadati</taxon>
        <taxon>Pseudomonadota</taxon>
        <taxon>Alphaproteobacteria</taxon>
        <taxon>Hyphomicrobiales</taxon>
        <taxon>Brucellaceae</taxon>
        <taxon>Paenochrobactrum</taxon>
    </lineage>
</organism>